<dbReference type="AlphaFoldDB" id="A0A084JCJ4"/>
<dbReference type="OrthoDB" id="9775557at2"/>
<dbReference type="InterPro" id="IPR050266">
    <property type="entry name" value="AB_hydrolase_sf"/>
</dbReference>
<dbReference type="InterPro" id="IPR029058">
    <property type="entry name" value="AB_hydrolase_fold"/>
</dbReference>
<dbReference type="Pfam" id="PF00561">
    <property type="entry name" value="Abhydrolase_1"/>
    <property type="match status" value="1"/>
</dbReference>
<dbReference type="Proteomes" id="UP000028525">
    <property type="component" value="Unassembled WGS sequence"/>
</dbReference>
<name>A0A084JCJ4_9FIRM</name>
<accession>A0A084JCJ4</accession>
<dbReference type="Gene3D" id="3.40.50.1820">
    <property type="entry name" value="alpha/beta hydrolase"/>
    <property type="match status" value="1"/>
</dbReference>
<comment type="caution">
    <text evidence="2">The sequence shown here is derived from an EMBL/GenBank/DDBJ whole genome shotgun (WGS) entry which is preliminary data.</text>
</comment>
<dbReference type="EMBL" id="JPME01000042">
    <property type="protein sequence ID" value="KEZ86678.1"/>
    <property type="molecule type" value="Genomic_DNA"/>
</dbReference>
<dbReference type="InterPro" id="IPR000073">
    <property type="entry name" value="AB_hydrolase_1"/>
</dbReference>
<sequence>MISKIDNHPVYYEEYGSGKPILCIHGFPEDHRTMVGCVKPIMASFDHYRRIYIDLPGFGSSEMNPNIKNADDMLSFLINFIKDVIKDESFLLVGQSYGGYLSLGLMLKGNLNISGVFLLCPCVISKHESRNLAQKEILVIEQDLKLEVREKDDFQDFMDYAVIATTKTWGRYRNEIMPGLKNADIDFINTYQKDGYGFSFEASLKDINFNKPIAVLTGKQDNCVGYEDTWELVKHLPRLSFLCLDKAGHNLQIENKPLFDLHFHDWLKNCS</sequence>
<dbReference type="SUPFAM" id="SSF53474">
    <property type="entry name" value="alpha/beta-Hydrolases"/>
    <property type="match status" value="1"/>
</dbReference>
<evidence type="ECO:0000259" key="1">
    <source>
        <dbReference type="Pfam" id="PF00561"/>
    </source>
</evidence>
<dbReference type="PANTHER" id="PTHR43798:SF6">
    <property type="entry name" value="HYDROLASE, PUTATIVE (AFU_ORTHOLOGUE AFUA_4G13070)-RELATED"/>
    <property type="match status" value="1"/>
</dbReference>
<dbReference type="PANTHER" id="PTHR43798">
    <property type="entry name" value="MONOACYLGLYCEROL LIPASE"/>
    <property type="match status" value="1"/>
</dbReference>
<reference evidence="2 3" key="1">
    <citation type="submission" date="2014-07" db="EMBL/GenBank/DDBJ databases">
        <title>Draft genome of Clostridium celerecrescens 152B isolated from sediments associated with methane hydrate from Krishna Godavari basin.</title>
        <authorList>
            <person name="Honkalas V.S."/>
            <person name="Dabir A.P."/>
            <person name="Arora P."/>
            <person name="Dhakephalkar P.K."/>
        </authorList>
    </citation>
    <scope>NUCLEOTIDE SEQUENCE [LARGE SCALE GENOMIC DNA]</scope>
    <source>
        <strain evidence="2 3">152B</strain>
    </source>
</reference>
<dbReference type="STRING" id="29354.IO98_22640"/>
<keyword evidence="3" id="KW-1185">Reference proteome</keyword>
<dbReference type="PRINTS" id="PR00111">
    <property type="entry name" value="ABHYDROLASE"/>
</dbReference>
<gene>
    <name evidence="2" type="ORF">IO98_22640</name>
</gene>
<evidence type="ECO:0000313" key="3">
    <source>
        <dbReference type="Proteomes" id="UP000028525"/>
    </source>
</evidence>
<organism evidence="2 3">
    <name type="scientific">Lacrimispora celerecrescens</name>
    <dbReference type="NCBI Taxonomy" id="29354"/>
    <lineage>
        <taxon>Bacteria</taxon>
        <taxon>Bacillati</taxon>
        <taxon>Bacillota</taxon>
        <taxon>Clostridia</taxon>
        <taxon>Lachnospirales</taxon>
        <taxon>Lachnospiraceae</taxon>
        <taxon>Lacrimispora</taxon>
    </lineage>
</organism>
<proteinExistence type="predicted"/>
<evidence type="ECO:0000313" key="2">
    <source>
        <dbReference type="EMBL" id="KEZ86678.1"/>
    </source>
</evidence>
<feature type="domain" description="AB hydrolase-1" evidence="1">
    <location>
        <begin position="19"/>
        <end position="255"/>
    </location>
</feature>
<dbReference type="RefSeq" id="WP_038284744.1">
    <property type="nucleotide sequence ID" value="NZ_JPME01000042.1"/>
</dbReference>
<protein>
    <recommendedName>
        <fullName evidence="1">AB hydrolase-1 domain-containing protein</fullName>
    </recommendedName>
</protein>